<evidence type="ECO:0000313" key="5">
    <source>
        <dbReference type="EMBL" id="KAJ7979929.1"/>
    </source>
</evidence>
<dbReference type="GO" id="GO:0006352">
    <property type="term" value="P:DNA-templated transcription initiation"/>
    <property type="evidence" value="ECO:0007669"/>
    <property type="project" value="UniProtKB-UniRule"/>
</dbReference>
<evidence type="ECO:0000256" key="1">
    <source>
        <dbReference type="ARBA" id="ARBA00004123"/>
    </source>
</evidence>
<evidence type="ECO:0000256" key="2">
    <source>
        <dbReference type="ARBA" id="ARBA00022478"/>
    </source>
</evidence>
<dbReference type="InterPro" id="IPR036898">
    <property type="entry name" value="RNA_pol_Rpb7-like_N_sf"/>
</dbReference>
<dbReference type="GO" id="GO:0000428">
    <property type="term" value="C:DNA-directed RNA polymerase complex"/>
    <property type="evidence" value="ECO:0007669"/>
    <property type="project" value="UniProtKB-KW"/>
</dbReference>
<keyword evidence="6" id="KW-1185">Reference proteome</keyword>
<gene>
    <name evidence="5" type="ORF">O6P43_003271</name>
</gene>
<comment type="subcellular location">
    <subcellularLocation>
        <location evidence="1 4">Nucleus</location>
    </subcellularLocation>
</comment>
<comment type="caution">
    <text evidence="5">The sequence shown here is derived from an EMBL/GenBank/DDBJ whole genome shotgun (WGS) entry which is preliminary data.</text>
</comment>
<name>A0AAD7VLL3_QUISA</name>
<dbReference type="Proteomes" id="UP001163823">
    <property type="component" value="Chromosome 2"/>
</dbReference>
<dbReference type="InterPro" id="IPR045113">
    <property type="entry name" value="Rpb7-like"/>
</dbReference>
<protein>
    <recommendedName>
        <fullName evidence="4">DNA-directed RNA polymerase subunit</fullName>
    </recommendedName>
</protein>
<evidence type="ECO:0000256" key="3">
    <source>
        <dbReference type="ARBA" id="ARBA00023163"/>
    </source>
</evidence>
<accession>A0AAD7VLL3</accession>
<keyword evidence="2 4" id="KW-0240">DNA-directed RNA polymerase</keyword>
<evidence type="ECO:0000256" key="4">
    <source>
        <dbReference type="RuleBase" id="RU369086"/>
    </source>
</evidence>
<dbReference type="KEGG" id="qsa:O6P43_003271"/>
<comment type="function">
    <text evidence="4">DNA-dependent RNA polymerase which catalyzes the transcription of DNA into RNA using the four ribonucleoside triphosphates as substrates.</text>
</comment>
<proteinExistence type="predicted"/>
<reference evidence="5" key="1">
    <citation type="journal article" date="2023" name="Science">
        <title>Elucidation of the pathway for biosynthesis of saponin adjuvants from the soapbark tree.</title>
        <authorList>
            <person name="Reed J."/>
            <person name="Orme A."/>
            <person name="El-Demerdash A."/>
            <person name="Owen C."/>
            <person name="Martin L.B.B."/>
            <person name="Misra R.C."/>
            <person name="Kikuchi S."/>
            <person name="Rejzek M."/>
            <person name="Martin A.C."/>
            <person name="Harkess A."/>
            <person name="Leebens-Mack J."/>
            <person name="Louveau T."/>
            <person name="Stephenson M.J."/>
            <person name="Osbourn A."/>
        </authorList>
    </citation>
    <scope>NUCLEOTIDE SEQUENCE</scope>
    <source>
        <strain evidence="5">S10</strain>
    </source>
</reference>
<dbReference type="Gene3D" id="2.40.50.140">
    <property type="entry name" value="Nucleic acid-binding proteins"/>
    <property type="match status" value="1"/>
</dbReference>
<dbReference type="GO" id="GO:0005634">
    <property type="term" value="C:nucleus"/>
    <property type="evidence" value="ECO:0007669"/>
    <property type="project" value="UniProtKB-SubCell"/>
</dbReference>
<organism evidence="5 6">
    <name type="scientific">Quillaja saponaria</name>
    <name type="common">Soap bark tree</name>
    <dbReference type="NCBI Taxonomy" id="32244"/>
    <lineage>
        <taxon>Eukaryota</taxon>
        <taxon>Viridiplantae</taxon>
        <taxon>Streptophyta</taxon>
        <taxon>Embryophyta</taxon>
        <taxon>Tracheophyta</taxon>
        <taxon>Spermatophyta</taxon>
        <taxon>Magnoliopsida</taxon>
        <taxon>eudicotyledons</taxon>
        <taxon>Gunneridae</taxon>
        <taxon>Pentapetalae</taxon>
        <taxon>rosids</taxon>
        <taxon>fabids</taxon>
        <taxon>Fabales</taxon>
        <taxon>Quillajaceae</taxon>
        <taxon>Quillaja</taxon>
    </lineage>
</organism>
<dbReference type="InterPro" id="IPR012340">
    <property type="entry name" value="NA-bd_OB-fold"/>
</dbReference>
<dbReference type="AlphaFoldDB" id="A0AAD7VLL3"/>
<dbReference type="SUPFAM" id="SSF50249">
    <property type="entry name" value="Nucleic acid-binding proteins"/>
    <property type="match status" value="1"/>
</dbReference>
<evidence type="ECO:0000313" key="6">
    <source>
        <dbReference type="Proteomes" id="UP001163823"/>
    </source>
</evidence>
<dbReference type="PANTHER" id="PTHR12709:SF6">
    <property type="entry name" value="DNA-DIRECTED RNA POLYMERASE SUBUNIT 7-LIKE PROTEIN"/>
    <property type="match status" value="1"/>
</dbReference>
<keyword evidence="3 4" id="KW-0804">Transcription</keyword>
<sequence>MFTQVELLRVVAVIAKKQDRNRLVSRRSIITHLLEDLLSEKASKDHGYFLAITGLKSVGKGKLVDESNVLFPVVFDCRTFIPSRGEILEGVVYRVNNIGVFMKCGPVKYAFLSARKMPKYQYTPGESPIFMNDELSKIAKDTVIRFLVLAVKWVETRNDIKKEFLILASLEGDSLGPIALSGFDESDL</sequence>
<dbReference type="SUPFAM" id="SSF88798">
    <property type="entry name" value="N-terminal, heterodimerisation domain of RBP7 (RpoE)"/>
    <property type="match status" value="1"/>
</dbReference>
<dbReference type="GO" id="GO:0003727">
    <property type="term" value="F:single-stranded RNA binding"/>
    <property type="evidence" value="ECO:0007669"/>
    <property type="project" value="TreeGrafter"/>
</dbReference>
<dbReference type="GO" id="GO:0003697">
    <property type="term" value="F:single-stranded DNA binding"/>
    <property type="evidence" value="ECO:0007669"/>
    <property type="project" value="TreeGrafter"/>
</dbReference>
<dbReference type="PANTHER" id="PTHR12709">
    <property type="entry name" value="DNA-DIRECTED RNA POLYMERASE II, III"/>
    <property type="match status" value="1"/>
</dbReference>
<dbReference type="Gene3D" id="3.30.1490.120">
    <property type="entry name" value="RNA polymerase Rpb7-like, N-terminal domain"/>
    <property type="match status" value="1"/>
</dbReference>
<dbReference type="EMBL" id="JARAOO010000002">
    <property type="protein sequence ID" value="KAJ7979929.1"/>
    <property type="molecule type" value="Genomic_DNA"/>
</dbReference>
<keyword evidence="4" id="KW-0539">Nucleus</keyword>